<evidence type="ECO:0000313" key="3">
    <source>
        <dbReference type="Proteomes" id="UP000184164"/>
    </source>
</evidence>
<keyword evidence="2" id="KW-0269">Exonuclease</keyword>
<accession>A0A1M4W9N1</accession>
<keyword evidence="2" id="KW-0540">Nuclease</keyword>
<dbReference type="OrthoDB" id="9793162at2"/>
<dbReference type="InterPro" id="IPR036691">
    <property type="entry name" value="Endo/exonu/phosph_ase_sf"/>
</dbReference>
<keyword evidence="2" id="KW-0255">Endonuclease</keyword>
<dbReference type="RefSeq" id="WP_072999527.1">
    <property type="nucleotide sequence ID" value="NZ_FQUM01000002.1"/>
</dbReference>
<dbReference type="GO" id="GO:0004519">
    <property type="term" value="F:endonuclease activity"/>
    <property type="evidence" value="ECO:0007669"/>
    <property type="project" value="UniProtKB-KW"/>
</dbReference>
<feature type="domain" description="Endonuclease/exonuclease/phosphatase" evidence="1">
    <location>
        <begin position="56"/>
        <end position="300"/>
    </location>
</feature>
<proteinExistence type="predicted"/>
<dbReference type="CDD" id="cd09083">
    <property type="entry name" value="EEP-1"/>
    <property type="match status" value="1"/>
</dbReference>
<dbReference type="GO" id="GO:0000175">
    <property type="term" value="F:3'-5'-RNA exonuclease activity"/>
    <property type="evidence" value="ECO:0007669"/>
    <property type="project" value="TreeGrafter"/>
</dbReference>
<dbReference type="Pfam" id="PF03372">
    <property type="entry name" value="Exo_endo_phos"/>
    <property type="match status" value="1"/>
</dbReference>
<gene>
    <name evidence="2" type="ORF">SAMN05444274_102373</name>
</gene>
<keyword evidence="3" id="KW-1185">Reference proteome</keyword>
<dbReference type="InterPro" id="IPR050410">
    <property type="entry name" value="CCR4/nocturin_mRNA_transcr"/>
</dbReference>
<dbReference type="Gene3D" id="3.60.10.10">
    <property type="entry name" value="Endonuclease/exonuclease/phosphatase"/>
    <property type="match status" value="1"/>
</dbReference>
<dbReference type="STRING" id="1484053.SAMN05444274_102373"/>
<protein>
    <submittedName>
        <fullName evidence="2">Metal-dependent hydrolase, endonuclease/exonuclease/phosphatase family</fullName>
    </submittedName>
</protein>
<evidence type="ECO:0000259" key="1">
    <source>
        <dbReference type="Pfam" id="PF03372"/>
    </source>
</evidence>
<sequence length="309" mass="35170">MKIKRNLIYYILMLNVLLSSEPLLLSCRAGSINSIEEEKPDVEKPEKESTLKINAATYNLRMQTSADQEEKAWENRRAWAIKIIKKHNFDIIGTQECFKNQLEDVLQAGNYSYIGVGRDDGQSKGEHSAIIYQNQKFEVLDKGDFWLSETPEVPSSGWDATIKRVCSWGKFREKETGKVFFFFNAHYDHKGKIARKESSKLVLKKIEEIAGDTPAFFSGDLNALPDEESIVLLSESKMLWDARNVSSTPVYGTEGTYHGYNLDGKTTHRIDYIFVSAEIDVLEYGVLNDDITEGEFSSDHFPVLIKAEL</sequence>
<dbReference type="SUPFAM" id="SSF56219">
    <property type="entry name" value="DNase I-like"/>
    <property type="match status" value="1"/>
</dbReference>
<dbReference type="PANTHER" id="PTHR12121:SF36">
    <property type="entry name" value="ENDONUCLEASE_EXONUCLEASE_PHOSPHATASE DOMAIN-CONTAINING PROTEIN"/>
    <property type="match status" value="1"/>
</dbReference>
<dbReference type="PANTHER" id="PTHR12121">
    <property type="entry name" value="CARBON CATABOLITE REPRESSOR PROTEIN 4"/>
    <property type="match status" value="1"/>
</dbReference>
<name>A0A1M4W9N1_9BACT</name>
<dbReference type="Proteomes" id="UP000184164">
    <property type="component" value="Unassembled WGS sequence"/>
</dbReference>
<evidence type="ECO:0000313" key="2">
    <source>
        <dbReference type="EMBL" id="SHE77919.1"/>
    </source>
</evidence>
<dbReference type="InterPro" id="IPR005135">
    <property type="entry name" value="Endo/exonuclease/phosphatase"/>
</dbReference>
<dbReference type="EMBL" id="FQUM01000002">
    <property type="protein sequence ID" value="SHE77919.1"/>
    <property type="molecule type" value="Genomic_DNA"/>
</dbReference>
<keyword evidence="2" id="KW-0378">Hydrolase</keyword>
<organism evidence="2 3">
    <name type="scientific">Mariniphaga anaerophila</name>
    <dbReference type="NCBI Taxonomy" id="1484053"/>
    <lineage>
        <taxon>Bacteria</taxon>
        <taxon>Pseudomonadati</taxon>
        <taxon>Bacteroidota</taxon>
        <taxon>Bacteroidia</taxon>
        <taxon>Marinilabiliales</taxon>
        <taxon>Prolixibacteraceae</taxon>
        <taxon>Mariniphaga</taxon>
    </lineage>
</organism>
<dbReference type="AlphaFoldDB" id="A0A1M4W9N1"/>
<reference evidence="2 3" key="1">
    <citation type="submission" date="2016-11" db="EMBL/GenBank/DDBJ databases">
        <authorList>
            <person name="Jaros S."/>
            <person name="Januszkiewicz K."/>
            <person name="Wedrychowicz H."/>
        </authorList>
    </citation>
    <scope>NUCLEOTIDE SEQUENCE [LARGE SCALE GENOMIC DNA]</scope>
    <source>
        <strain evidence="2 3">DSM 26910</strain>
    </source>
</reference>